<dbReference type="AlphaFoldDB" id="A0A2A5S4V5"/>
<accession>A0A2A5S4V5</accession>
<dbReference type="EMBL" id="JXJW01000003">
    <property type="protein sequence ID" value="PCS08516.1"/>
    <property type="molecule type" value="Genomic_DNA"/>
</dbReference>
<dbReference type="InterPro" id="IPR001539">
    <property type="entry name" value="Peptidase_U32"/>
</dbReference>
<sequence length="312" mass="35174">MKSMTKKIMITATVDSIEQAKALLAIGIDTLYIGEETYGLRLPHEFTQDELRELTELAHAAGAKVTVAVNAIMHPDKMATIKPYLDFLQEIKVDQLTVGDTGVIFVLDRDGYKLPYIYDASTMVTSSRQVNFWGEQGAIGAVLSRELPKEELVALSDNLTVFGEILVYGATIIHQSKRPLLENYYHFIKTDEEKTRDRNLFLSEPKQEETHYSIYEDSHGTHIFASDDVNLMTELGELTALDYTHWKLDGIYTPGDNFVKIAELFVQAKNLIMSGQFTAAQGFAFDEAIRNLHPAERTLGHGFYDLDPDEIQ</sequence>
<keyword evidence="2" id="KW-1185">Reference proteome</keyword>
<protein>
    <submittedName>
        <fullName evidence="1">Peptidase family U32</fullName>
    </submittedName>
</protein>
<evidence type="ECO:0000313" key="2">
    <source>
        <dbReference type="Proteomes" id="UP000218282"/>
    </source>
</evidence>
<dbReference type="InterPro" id="IPR051454">
    <property type="entry name" value="RNA/ubiquinone_mod_enzymes"/>
</dbReference>
<proteinExistence type="predicted"/>
<dbReference type="Proteomes" id="UP000218282">
    <property type="component" value="Unassembled WGS sequence"/>
</dbReference>
<name>A0A2A5S4V5_9LACT</name>
<organism evidence="1 2">
    <name type="scientific">Pseudolactococcus piscium</name>
    <dbReference type="NCBI Taxonomy" id="1364"/>
    <lineage>
        <taxon>Bacteria</taxon>
        <taxon>Bacillati</taxon>
        <taxon>Bacillota</taxon>
        <taxon>Bacilli</taxon>
        <taxon>Lactobacillales</taxon>
        <taxon>Streptococcaceae</taxon>
        <taxon>Pseudolactococcus</taxon>
    </lineage>
</organism>
<dbReference type="Pfam" id="PF01136">
    <property type="entry name" value="Peptidase_U32"/>
    <property type="match status" value="1"/>
</dbReference>
<evidence type="ECO:0000313" key="1">
    <source>
        <dbReference type="EMBL" id="PCS08516.1"/>
    </source>
</evidence>
<comment type="caution">
    <text evidence="1">The sequence shown here is derived from an EMBL/GenBank/DDBJ whole genome shotgun (WGS) entry which is preliminary data.</text>
</comment>
<gene>
    <name evidence="1" type="ORF">RU86_GL001541</name>
</gene>
<dbReference type="PANTHER" id="PTHR30217:SF12">
    <property type="entry name" value="U32 FAMILY PEPTIDASE"/>
    <property type="match status" value="1"/>
</dbReference>
<reference evidence="1 2" key="1">
    <citation type="submission" date="2014-12" db="EMBL/GenBank/DDBJ databases">
        <title>Draft genome sequences of 10 type strains of Lactococcus.</title>
        <authorList>
            <person name="Sun Z."/>
            <person name="Zhong Z."/>
            <person name="Liu W."/>
            <person name="Zhang W."/>
            <person name="Zhang H."/>
        </authorList>
    </citation>
    <scope>NUCLEOTIDE SEQUENCE [LARGE SCALE GENOMIC DNA]</scope>
    <source>
        <strain evidence="1 2">DSM 6634</strain>
    </source>
</reference>
<dbReference type="PANTHER" id="PTHR30217">
    <property type="entry name" value="PEPTIDASE U32 FAMILY"/>
    <property type="match status" value="1"/>
</dbReference>